<proteinExistence type="predicted"/>
<sequence length="606" mass="67806">APATNKPIHNPIPTYRAPLPMDLDAVSTANINPQQYFRRLCQIKGLCFNCLDILDNKHRPAPNRHCPNPPATFAAKAAFMRSQNTNHSQRPPSTQISAINVPPHQPPLKYCKQKQKVVQFFITCMNGTIARGTALIDTGAASSFVNEDFIHQHQLLKKPCPSPVKIQAFDGSSGQSVTHLWVGNFTLQSNDGKFATSAVRANITKIAKVDLILGMPWFQASNAWVGGWNAAMQFQGLLFSGIKLVSTGSLSNEEKLQLQTYIDDLLKKGFIQVSSSPAAASIFFVKSKGKANQPCVDYRALNAMTIRDSYPLPHLNMIVPLTAFRTPWGLFEYLVMPFGLANAPATFQRFIQHVLREYIDVFCYVYLDDILIFSKTSDEHYSHIASILSKLHEHHLVASLSKCEFFKYGIIFLGFKFSMQGIGMDPAKLKTITDWPYPTDLKSLRCFLGFCNFYQRFIRDYSGVVVPLTSLTKDGADVKSGLADERAMSAFKQLLSCFTKAQLLLHFDFTKPRVIQVDASCTAMAAILSQPDENNRLRPVCYFSCKLSPAEASWQVHDQELGTIIEAFKEWRAWLIGAKLPITVFSDHANLRYSLISSDAMGFFLV</sequence>
<protein>
    <recommendedName>
        <fullName evidence="5">Reverse transcriptase</fullName>
    </recommendedName>
</protein>
<dbReference type="Pfam" id="PF17919">
    <property type="entry name" value="RT_RNaseH_2"/>
    <property type="match status" value="1"/>
</dbReference>
<dbReference type="InterPro" id="IPR043502">
    <property type="entry name" value="DNA/RNA_pol_sf"/>
</dbReference>
<dbReference type="InterPro" id="IPR041577">
    <property type="entry name" value="RT_RNaseH_2"/>
</dbReference>
<dbReference type="PANTHER" id="PTHR33064:SF37">
    <property type="entry name" value="RIBONUCLEASE H"/>
    <property type="match status" value="1"/>
</dbReference>
<dbReference type="OrthoDB" id="3262920at2759"/>
<dbReference type="InterPro" id="IPR051320">
    <property type="entry name" value="Viral_Replic_Matur_Polypro"/>
</dbReference>
<comment type="caution">
    <text evidence="3">The sequence shown here is derived from an EMBL/GenBank/DDBJ whole genome shotgun (WGS) entry which is preliminary data.</text>
</comment>
<organism evidence="3 4">
    <name type="scientific">Austropuccinia psidii MF-1</name>
    <dbReference type="NCBI Taxonomy" id="1389203"/>
    <lineage>
        <taxon>Eukaryota</taxon>
        <taxon>Fungi</taxon>
        <taxon>Dikarya</taxon>
        <taxon>Basidiomycota</taxon>
        <taxon>Pucciniomycotina</taxon>
        <taxon>Pucciniomycetes</taxon>
        <taxon>Pucciniales</taxon>
        <taxon>Sphaerophragmiaceae</taxon>
        <taxon>Austropuccinia</taxon>
    </lineage>
</organism>
<dbReference type="CDD" id="cd09274">
    <property type="entry name" value="RNase_HI_RT_Ty3"/>
    <property type="match status" value="1"/>
</dbReference>
<reference evidence="3" key="1">
    <citation type="submission" date="2021-03" db="EMBL/GenBank/DDBJ databases">
        <title>Draft genome sequence of rust myrtle Austropuccinia psidii MF-1, a brazilian biotype.</title>
        <authorList>
            <person name="Quecine M.C."/>
            <person name="Pachon D.M.R."/>
            <person name="Bonatelli M.L."/>
            <person name="Correr F.H."/>
            <person name="Franceschini L.M."/>
            <person name="Leite T.F."/>
            <person name="Margarido G.R.A."/>
            <person name="Almeida C.A."/>
            <person name="Ferrarezi J.A."/>
            <person name="Labate C.A."/>
        </authorList>
    </citation>
    <scope>NUCLEOTIDE SEQUENCE</scope>
    <source>
        <strain evidence="3">MF-1</strain>
    </source>
</reference>
<dbReference type="SUPFAM" id="SSF56672">
    <property type="entry name" value="DNA/RNA polymerases"/>
    <property type="match status" value="1"/>
</dbReference>
<feature type="domain" description="Reverse transcriptase" evidence="1">
    <location>
        <begin position="317"/>
        <end position="417"/>
    </location>
</feature>
<dbReference type="CDD" id="cd00303">
    <property type="entry name" value="retropepsin_like"/>
    <property type="match status" value="1"/>
</dbReference>
<dbReference type="Pfam" id="PF00078">
    <property type="entry name" value="RVT_1"/>
    <property type="match status" value="1"/>
</dbReference>
<dbReference type="InterPro" id="IPR021109">
    <property type="entry name" value="Peptidase_aspartic_dom_sf"/>
</dbReference>
<dbReference type="AlphaFoldDB" id="A0A9Q3H080"/>
<feature type="non-terminal residue" evidence="3">
    <location>
        <position position="1"/>
    </location>
</feature>
<dbReference type="FunFam" id="3.30.70.270:FF:000003">
    <property type="entry name" value="Transposon Ty3-G Gag-Pol polyprotein"/>
    <property type="match status" value="1"/>
</dbReference>
<dbReference type="FunFam" id="3.30.70.270:FF:000020">
    <property type="entry name" value="Transposon Tf2-6 polyprotein-like Protein"/>
    <property type="match status" value="1"/>
</dbReference>
<dbReference type="CDD" id="cd01647">
    <property type="entry name" value="RT_LTR"/>
    <property type="match status" value="1"/>
</dbReference>
<name>A0A9Q3H080_9BASI</name>
<gene>
    <name evidence="3" type="ORF">O181_026146</name>
</gene>
<evidence type="ECO:0000259" key="1">
    <source>
        <dbReference type="Pfam" id="PF00078"/>
    </source>
</evidence>
<feature type="domain" description="Reverse transcriptase/retrotransposon-derived protein RNase H-like" evidence="2">
    <location>
        <begin position="486"/>
        <end position="579"/>
    </location>
</feature>
<keyword evidence="4" id="KW-1185">Reference proteome</keyword>
<dbReference type="Proteomes" id="UP000765509">
    <property type="component" value="Unassembled WGS sequence"/>
</dbReference>
<evidence type="ECO:0000259" key="2">
    <source>
        <dbReference type="Pfam" id="PF17919"/>
    </source>
</evidence>
<dbReference type="Gene3D" id="2.40.70.10">
    <property type="entry name" value="Acid Proteases"/>
    <property type="match status" value="1"/>
</dbReference>
<dbReference type="EMBL" id="AVOT02008651">
    <property type="protein sequence ID" value="MBW0486431.1"/>
    <property type="molecule type" value="Genomic_DNA"/>
</dbReference>
<evidence type="ECO:0000313" key="3">
    <source>
        <dbReference type="EMBL" id="MBW0486431.1"/>
    </source>
</evidence>
<evidence type="ECO:0000313" key="4">
    <source>
        <dbReference type="Proteomes" id="UP000765509"/>
    </source>
</evidence>
<dbReference type="InterPro" id="IPR043128">
    <property type="entry name" value="Rev_trsase/Diguanyl_cyclase"/>
</dbReference>
<evidence type="ECO:0008006" key="5">
    <source>
        <dbReference type="Google" id="ProtNLM"/>
    </source>
</evidence>
<dbReference type="PANTHER" id="PTHR33064">
    <property type="entry name" value="POL PROTEIN"/>
    <property type="match status" value="1"/>
</dbReference>
<accession>A0A9Q3H080</accession>
<dbReference type="InterPro" id="IPR000477">
    <property type="entry name" value="RT_dom"/>
</dbReference>
<dbReference type="Pfam" id="PF08284">
    <property type="entry name" value="RVP_2"/>
    <property type="match status" value="1"/>
</dbReference>
<dbReference type="SUPFAM" id="SSF50630">
    <property type="entry name" value="Acid proteases"/>
    <property type="match status" value="1"/>
</dbReference>
<dbReference type="Gene3D" id="3.30.70.270">
    <property type="match status" value="2"/>
</dbReference>